<dbReference type="Proteomes" id="UP000002411">
    <property type="component" value="Chromosome"/>
</dbReference>
<dbReference type="KEGG" id="ckl:CKL_1921"/>
<dbReference type="AlphaFoldDB" id="A5MYI7"/>
<dbReference type="HOGENOM" id="CLU_3006098_0_0_9"/>
<dbReference type="RefSeq" id="WP_012102312.1">
    <property type="nucleotide sequence ID" value="NC_009706.1"/>
</dbReference>
<evidence type="ECO:0000313" key="2">
    <source>
        <dbReference type="Proteomes" id="UP000002411"/>
    </source>
</evidence>
<gene>
    <name evidence="1" type="ordered locus">CKL_1921</name>
</gene>
<keyword evidence="2" id="KW-1185">Reference proteome</keyword>
<evidence type="ECO:0000313" key="1">
    <source>
        <dbReference type="EMBL" id="EDK33933.1"/>
    </source>
</evidence>
<accession>A5MYI7</accession>
<proteinExistence type="predicted"/>
<protein>
    <submittedName>
        <fullName evidence="1">Uncharacterized protein</fullName>
    </submittedName>
</protein>
<dbReference type="STRING" id="431943.CKL_1921"/>
<reference evidence="1 2" key="1">
    <citation type="journal article" date="2008" name="Proc. Natl. Acad. Sci. U.S.A.">
        <title>The genome of Clostridium kluyveri, a strict anaerobe with unique metabolic features.</title>
        <authorList>
            <person name="Seedorf H."/>
            <person name="Fricke W.F."/>
            <person name="Veith B."/>
            <person name="Brueggemann H."/>
            <person name="Liesegang H."/>
            <person name="Strittmatter A."/>
            <person name="Miethke M."/>
            <person name="Buckel W."/>
            <person name="Hinderberger J."/>
            <person name="Li F."/>
            <person name="Hagemeier C."/>
            <person name="Thauer R.K."/>
            <person name="Gottschalk G."/>
        </authorList>
    </citation>
    <scope>NUCLEOTIDE SEQUENCE [LARGE SCALE GENOMIC DNA]</scope>
    <source>
        <strain evidence="2">ATCC 8527 / DSM 555 / NCIMB 10680</strain>
    </source>
</reference>
<sequence length="63" mass="7772">MFTGLDMFNDELFDLLYEKVFELAAIYTPGYDLNIYDERVKEEIARQFGRKNMEWFYDTWKKI</sequence>
<dbReference type="EMBL" id="CP000673">
    <property type="protein sequence ID" value="EDK33933.1"/>
    <property type="molecule type" value="Genomic_DNA"/>
</dbReference>
<organism evidence="1 2">
    <name type="scientific">Clostridium kluyveri (strain ATCC 8527 / DSM 555 / NBRC 12016 / NCIMB 10680 / K1)</name>
    <dbReference type="NCBI Taxonomy" id="431943"/>
    <lineage>
        <taxon>Bacteria</taxon>
        <taxon>Bacillati</taxon>
        <taxon>Bacillota</taxon>
        <taxon>Clostridia</taxon>
        <taxon>Eubacteriales</taxon>
        <taxon>Clostridiaceae</taxon>
        <taxon>Clostridium</taxon>
    </lineage>
</organism>
<name>A5MYI7_CLOK5</name>